<feature type="compositionally biased region" description="Polar residues" evidence="2">
    <location>
        <begin position="449"/>
        <end position="458"/>
    </location>
</feature>
<gene>
    <name evidence="3" type="ORF">ARMOST_00673</name>
</gene>
<feature type="region of interest" description="Disordered" evidence="2">
    <location>
        <begin position="440"/>
        <end position="461"/>
    </location>
</feature>
<keyword evidence="4" id="KW-1185">Reference proteome</keyword>
<evidence type="ECO:0000256" key="2">
    <source>
        <dbReference type="SAM" id="MobiDB-lite"/>
    </source>
</evidence>
<dbReference type="Pfam" id="PF07004">
    <property type="entry name" value="SHIPPO-rpt"/>
    <property type="match status" value="2"/>
</dbReference>
<dbReference type="Proteomes" id="UP000219338">
    <property type="component" value="Unassembled WGS sequence"/>
</dbReference>
<feature type="region of interest" description="Disordered" evidence="2">
    <location>
        <begin position="1"/>
        <end position="23"/>
    </location>
</feature>
<organism evidence="3 4">
    <name type="scientific">Armillaria ostoyae</name>
    <name type="common">Armillaria root rot fungus</name>
    <dbReference type="NCBI Taxonomy" id="47428"/>
    <lineage>
        <taxon>Eukaryota</taxon>
        <taxon>Fungi</taxon>
        <taxon>Dikarya</taxon>
        <taxon>Basidiomycota</taxon>
        <taxon>Agaricomycotina</taxon>
        <taxon>Agaricomycetes</taxon>
        <taxon>Agaricomycetidae</taxon>
        <taxon>Agaricales</taxon>
        <taxon>Marasmiineae</taxon>
        <taxon>Physalacriaceae</taxon>
        <taxon>Armillaria</taxon>
    </lineage>
</organism>
<evidence type="ECO:0000256" key="1">
    <source>
        <dbReference type="SAM" id="Coils"/>
    </source>
</evidence>
<evidence type="ECO:0008006" key="5">
    <source>
        <dbReference type="Google" id="ProtNLM"/>
    </source>
</evidence>
<evidence type="ECO:0000313" key="3">
    <source>
        <dbReference type="EMBL" id="SJK97421.1"/>
    </source>
</evidence>
<name>A0A284QLT5_ARMOS</name>
<dbReference type="AlphaFoldDB" id="A0A284QLT5"/>
<feature type="compositionally biased region" description="Basic and acidic residues" evidence="2">
    <location>
        <begin position="40"/>
        <end position="51"/>
    </location>
</feature>
<reference evidence="4" key="1">
    <citation type="journal article" date="2017" name="Nat. Ecol. Evol.">
        <title>Genome expansion and lineage-specific genetic innovations in the forest pathogenic fungi Armillaria.</title>
        <authorList>
            <person name="Sipos G."/>
            <person name="Prasanna A.N."/>
            <person name="Walter M.C."/>
            <person name="O'Connor E."/>
            <person name="Balint B."/>
            <person name="Krizsan K."/>
            <person name="Kiss B."/>
            <person name="Hess J."/>
            <person name="Varga T."/>
            <person name="Slot J."/>
            <person name="Riley R."/>
            <person name="Boka B."/>
            <person name="Rigling D."/>
            <person name="Barry K."/>
            <person name="Lee J."/>
            <person name="Mihaltcheva S."/>
            <person name="LaButti K."/>
            <person name="Lipzen A."/>
            <person name="Waldron R."/>
            <person name="Moloney N.M."/>
            <person name="Sperisen C."/>
            <person name="Kredics L."/>
            <person name="Vagvoelgyi C."/>
            <person name="Patrignani A."/>
            <person name="Fitzpatrick D."/>
            <person name="Nagy I."/>
            <person name="Doyle S."/>
            <person name="Anderson J.B."/>
            <person name="Grigoriev I.V."/>
            <person name="Gueldener U."/>
            <person name="Muensterkoetter M."/>
            <person name="Nagy L.G."/>
        </authorList>
    </citation>
    <scope>NUCLEOTIDE SEQUENCE [LARGE SCALE GENOMIC DNA]</scope>
    <source>
        <strain evidence="4">C18/9</strain>
    </source>
</reference>
<evidence type="ECO:0000313" key="4">
    <source>
        <dbReference type="Proteomes" id="UP000219338"/>
    </source>
</evidence>
<dbReference type="OMA" id="NEAPTCA"/>
<dbReference type="STRING" id="47428.A0A284QLT5"/>
<dbReference type="EMBL" id="FUEG01000001">
    <property type="protein sequence ID" value="SJK97421.1"/>
    <property type="molecule type" value="Genomic_DNA"/>
</dbReference>
<sequence length="696" mass="79617">MFPRGPRFEAPKVSDTPGPNAYNVALDSQLDTYKHGAFLEKTDRFSKEKPADVPGPNSYNTETKTTTTKPSAKSGSSNADRYAVLQRKVEDLERLHNEDKRSHRNEVDRLKLELSRAQKTVSEQTTRLDKQKKQHDTLDLRIQELTKTASSDKAEIKELRMKLRVTEHERAQLSSKHEDVAEWKNKRREEVRERDKKIANLEKALEAEQKQRGSAEVLSMEMKVKRDEEAVAARVAAEVLQSEADAAREEVSQARLNSEESSAEADSLLQDLRQHRLLLETVSNQYSRLATTTVSKTTFSRLQSDHLAAQMHIFRLQRKLANAEGQVVELANLIRQVKDQNCFLAGRLHETEEEIRSFWSPSLQSQVVNRRSVDDTDALVAAIEEDIREESDVRGHLNMEIDRMFVDYYRLLSDGILSSYCDADLELADVKQSKQDLSKRLGEVEENQDMLSRQVSQTEGERDNARQLLKTAEDLAEGLRQQSEEYKRQTTDLKEKLEEQSHAYREELEGEKEISQRLTSTIQKQRMAEEGLRAEIELLGTEVANAEQLQEAYRALSDEVGSLLAKNALAEDVAQQLSKFNAEIIGHQNPAQKIMYVERIRNELAESKQKHALLTREHEALVSQKQELVNEIDMYKSVVVFNKPKTTITRVHRLPLTDLNQSMSQYLPQSKVTTGFHPRTLDTIPAEGEMTLDEIM</sequence>
<proteinExistence type="predicted"/>
<feature type="compositionally biased region" description="Polar residues" evidence="2">
    <location>
        <begin position="70"/>
        <end position="79"/>
    </location>
</feature>
<dbReference type="InterPro" id="IPR010736">
    <property type="entry name" value="SHIPPO-rpt"/>
</dbReference>
<accession>A0A284QLT5</accession>
<feature type="compositionally biased region" description="Basic and acidic residues" evidence="2">
    <location>
        <begin position="1"/>
        <end position="12"/>
    </location>
</feature>
<feature type="compositionally biased region" description="Basic and acidic residues" evidence="2">
    <location>
        <begin position="87"/>
        <end position="111"/>
    </location>
</feature>
<feature type="coiled-coil region" evidence="1">
    <location>
        <begin position="313"/>
        <end position="340"/>
    </location>
</feature>
<dbReference type="OrthoDB" id="419631at2759"/>
<keyword evidence="1" id="KW-0175">Coiled coil</keyword>
<protein>
    <recommendedName>
        <fullName evidence="5">Hyaluronan-mediated motility receptor C-terminal domain-containing protein</fullName>
    </recommendedName>
</protein>
<feature type="coiled-coil region" evidence="1">
    <location>
        <begin position="597"/>
        <end position="631"/>
    </location>
</feature>
<feature type="region of interest" description="Disordered" evidence="2">
    <location>
        <begin position="40"/>
        <end position="111"/>
    </location>
</feature>